<name>A0A1S8MHG5_9CLOT</name>
<reference evidence="1 2" key="1">
    <citation type="submission" date="2022-04" db="EMBL/GenBank/DDBJ databases">
        <title>Genome sequence of C. roseum typestrain.</title>
        <authorList>
            <person name="Poehlein A."/>
            <person name="Schoch T."/>
            <person name="Duerre P."/>
            <person name="Daniel R."/>
        </authorList>
    </citation>
    <scope>NUCLEOTIDE SEQUENCE [LARGE SCALE GENOMIC DNA]</scope>
    <source>
        <strain evidence="1 2">DSM 7320</strain>
    </source>
</reference>
<gene>
    <name evidence="1" type="ORF">CROST_027520</name>
</gene>
<dbReference type="AlphaFoldDB" id="A0A1S8MHG5"/>
<sequence>MGVSGIILKDRRDYLPEEFLRDVMTAVFKSDFNLRLEACDRERYDENGLFKYTKFLLYTRKDDFIFEVFSLNNDLINEDEDNKFNYIDLEQKLYSIAVMHDIEQNEEAIFKFSYEYLKLNPKDYICFEDDFAFNFQDMEKLSKLPYDEYWCYKNPGDE</sequence>
<evidence type="ECO:0000313" key="2">
    <source>
        <dbReference type="Proteomes" id="UP000190951"/>
    </source>
</evidence>
<organism evidence="1 2">
    <name type="scientific">Clostridium felsineum</name>
    <dbReference type="NCBI Taxonomy" id="36839"/>
    <lineage>
        <taxon>Bacteria</taxon>
        <taxon>Bacillati</taxon>
        <taxon>Bacillota</taxon>
        <taxon>Clostridia</taxon>
        <taxon>Eubacteriales</taxon>
        <taxon>Clostridiaceae</taxon>
        <taxon>Clostridium</taxon>
    </lineage>
</organism>
<evidence type="ECO:0000313" key="1">
    <source>
        <dbReference type="EMBL" id="URZ12035.1"/>
    </source>
</evidence>
<keyword evidence="2" id="KW-1185">Reference proteome</keyword>
<dbReference type="STRING" id="84029.CROST_46430"/>
<accession>A0A1S8MHG5</accession>
<dbReference type="RefSeq" id="WP_077832063.1">
    <property type="nucleotide sequence ID" value="NZ_CP096983.1"/>
</dbReference>
<dbReference type="KEGG" id="crw:CROST_027520"/>
<protein>
    <submittedName>
        <fullName evidence="1">Uncharacterized protein</fullName>
    </submittedName>
</protein>
<dbReference type="Proteomes" id="UP000190951">
    <property type="component" value="Chromosome"/>
</dbReference>
<dbReference type="EMBL" id="CP096983">
    <property type="protein sequence ID" value="URZ12035.1"/>
    <property type="molecule type" value="Genomic_DNA"/>
</dbReference>
<proteinExistence type="predicted"/>